<evidence type="ECO:0000313" key="3">
    <source>
        <dbReference type="EMBL" id="KAK9997466.1"/>
    </source>
</evidence>
<feature type="transmembrane region" description="Helical" evidence="2">
    <location>
        <begin position="149"/>
        <end position="169"/>
    </location>
</feature>
<evidence type="ECO:0000313" key="4">
    <source>
        <dbReference type="Proteomes" id="UP001459277"/>
    </source>
</evidence>
<sequence length="228" mass="23476">MFSWGSTPGRFRFTQANGSAKGQQDNSGGQKEGTGAANVAEGKDKAVDGGVRDQDEARDGGIANGGRGGVQDEGSDRGIGKGGGGGHREKNRDTGVEEGRCRVGDVEKAMGGKNSRPMKKVEIFIAVIVQSTAAVIAIDFLGLSSGTRGLLVATLLTNLVGFVFCSAALWQSDTLPESAKILGNIGCATATLGFILMVAMILPPYLIWVIGVACLALLVVFAVSVKSS</sequence>
<dbReference type="EMBL" id="JAZDWU010000007">
    <property type="protein sequence ID" value="KAK9997466.1"/>
    <property type="molecule type" value="Genomic_DNA"/>
</dbReference>
<feature type="region of interest" description="Disordered" evidence="1">
    <location>
        <begin position="1"/>
        <end position="98"/>
    </location>
</feature>
<keyword evidence="2" id="KW-0812">Transmembrane</keyword>
<protein>
    <submittedName>
        <fullName evidence="3">Uncharacterized protein</fullName>
    </submittedName>
</protein>
<feature type="transmembrane region" description="Helical" evidence="2">
    <location>
        <begin position="181"/>
        <end position="199"/>
    </location>
</feature>
<feature type="compositionally biased region" description="Basic and acidic residues" evidence="1">
    <location>
        <begin position="86"/>
        <end position="98"/>
    </location>
</feature>
<keyword evidence="2" id="KW-1133">Transmembrane helix</keyword>
<keyword evidence="4" id="KW-1185">Reference proteome</keyword>
<keyword evidence="2" id="KW-0472">Membrane</keyword>
<comment type="caution">
    <text evidence="3">The sequence shown here is derived from an EMBL/GenBank/DDBJ whole genome shotgun (WGS) entry which is preliminary data.</text>
</comment>
<evidence type="ECO:0000256" key="2">
    <source>
        <dbReference type="SAM" id="Phobius"/>
    </source>
</evidence>
<organism evidence="3 4">
    <name type="scientific">Lithocarpus litseifolius</name>
    <dbReference type="NCBI Taxonomy" id="425828"/>
    <lineage>
        <taxon>Eukaryota</taxon>
        <taxon>Viridiplantae</taxon>
        <taxon>Streptophyta</taxon>
        <taxon>Embryophyta</taxon>
        <taxon>Tracheophyta</taxon>
        <taxon>Spermatophyta</taxon>
        <taxon>Magnoliopsida</taxon>
        <taxon>eudicotyledons</taxon>
        <taxon>Gunneridae</taxon>
        <taxon>Pentapetalae</taxon>
        <taxon>rosids</taxon>
        <taxon>fabids</taxon>
        <taxon>Fagales</taxon>
        <taxon>Fagaceae</taxon>
        <taxon>Lithocarpus</taxon>
    </lineage>
</organism>
<dbReference type="AlphaFoldDB" id="A0AAW2CI42"/>
<feature type="compositionally biased region" description="Polar residues" evidence="1">
    <location>
        <begin position="14"/>
        <end position="29"/>
    </location>
</feature>
<name>A0AAW2CI42_9ROSI</name>
<evidence type="ECO:0000256" key="1">
    <source>
        <dbReference type="SAM" id="MobiDB-lite"/>
    </source>
</evidence>
<proteinExistence type="predicted"/>
<feature type="compositionally biased region" description="Basic and acidic residues" evidence="1">
    <location>
        <begin position="41"/>
        <end position="59"/>
    </location>
</feature>
<gene>
    <name evidence="3" type="ORF">SO802_022152</name>
</gene>
<feature type="compositionally biased region" description="Gly residues" evidence="1">
    <location>
        <begin position="62"/>
        <end position="71"/>
    </location>
</feature>
<reference evidence="3 4" key="1">
    <citation type="submission" date="2024-01" db="EMBL/GenBank/DDBJ databases">
        <title>A telomere-to-telomere, gap-free genome of sweet tea (Lithocarpus litseifolius).</title>
        <authorList>
            <person name="Zhou J."/>
        </authorList>
    </citation>
    <scope>NUCLEOTIDE SEQUENCE [LARGE SCALE GENOMIC DNA]</scope>
    <source>
        <strain evidence="3">Zhou-2022a</strain>
        <tissue evidence="3">Leaf</tissue>
    </source>
</reference>
<feature type="transmembrane region" description="Helical" evidence="2">
    <location>
        <begin position="123"/>
        <end position="143"/>
    </location>
</feature>
<dbReference type="Proteomes" id="UP001459277">
    <property type="component" value="Unassembled WGS sequence"/>
</dbReference>
<feature type="transmembrane region" description="Helical" evidence="2">
    <location>
        <begin position="205"/>
        <end position="225"/>
    </location>
</feature>
<accession>A0AAW2CI42</accession>